<dbReference type="PROSITE" id="PS51257">
    <property type="entry name" value="PROKAR_LIPOPROTEIN"/>
    <property type="match status" value="1"/>
</dbReference>
<protein>
    <submittedName>
        <fullName evidence="1">Uncharacterized protein</fullName>
    </submittedName>
</protein>
<name>A0A1C0TUD0_9GAMM</name>
<proteinExistence type="predicted"/>
<evidence type="ECO:0000313" key="1">
    <source>
        <dbReference type="EMBL" id="OCQ22923.1"/>
    </source>
</evidence>
<dbReference type="Proteomes" id="UP000093366">
    <property type="component" value="Unassembled WGS sequence"/>
</dbReference>
<organism evidence="1 2">
    <name type="scientific">Pseudoalteromonas luteoviolacea</name>
    <dbReference type="NCBI Taxonomy" id="43657"/>
    <lineage>
        <taxon>Bacteria</taxon>
        <taxon>Pseudomonadati</taxon>
        <taxon>Pseudomonadota</taxon>
        <taxon>Gammaproteobacteria</taxon>
        <taxon>Alteromonadales</taxon>
        <taxon>Pseudoalteromonadaceae</taxon>
        <taxon>Pseudoalteromonas</taxon>
    </lineage>
</organism>
<accession>A0A1C0TUD0</accession>
<reference evidence="2" key="1">
    <citation type="submission" date="2016-07" db="EMBL/GenBank/DDBJ databases">
        <authorList>
            <person name="Florea S."/>
            <person name="Webb J.S."/>
            <person name="Jaromczyk J."/>
            <person name="Schardl C.L."/>
        </authorList>
    </citation>
    <scope>NUCLEOTIDE SEQUENCE [LARGE SCALE GENOMIC DNA]</scope>
    <source>
        <strain evidence="2">IPB1</strain>
    </source>
</reference>
<dbReference type="RefSeq" id="WP_065788922.1">
    <property type="nucleotide sequence ID" value="NZ_MAUJ01000001.1"/>
</dbReference>
<dbReference type="AlphaFoldDB" id="A0A1C0TUD0"/>
<gene>
    <name evidence="1" type="ORF">A7985_02900</name>
</gene>
<dbReference type="EMBL" id="MAUJ01000001">
    <property type="protein sequence ID" value="OCQ22923.1"/>
    <property type="molecule type" value="Genomic_DNA"/>
</dbReference>
<comment type="caution">
    <text evidence="1">The sequence shown here is derived from an EMBL/GenBank/DDBJ whole genome shotgun (WGS) entry which is preliminary data.</text>
</comment>
<sequence>MSKVYKPALLAGCLILAGCGGSSDRASENKPSISAGEEQPKLTFNVKTRTDCGTIPYPNASVVFHDTDGNVLATHKTDSVGFFSQDIPAGALHASVIGVEDYGYNRLGTGDKGKIRKIHTALDISEGAQLETIEFFDASGSCPCRDITVDLSELAVTHSDYKVSREDGVGFDGYKGSVSVCGHNPKLYYSISLSGYDMSKLAVIDVPAASSSVVITESDFVHDSVRVPTAHLADKSKVSVNGRDSYGEKILSNFDDAGEHTVFKIYPSLSNINELFNYKSTVSYPEELPVIHSWGVITHLDNEGKTNEFVLPEAQFELASELTKAVLMQEQGDVYAYNFEGFDTRLQEATVIFNFELLGSPYKKLKWIVAGGLNSEIPKLTFGEEFKVSKRNVTPHASLHLSGYHGAPTSLVDYRQYVQQHIGKTSIGDQVFIRTTQSLSVN</sequence>
<dbReference type="OrthoDB" id="6264181at2"/>
<evidence type="ECO:0000313" key="2">
    <source>
        <dbReference type="Proteomes" id="UP000093366"/>
    </source>
</evidence>